<evidence type="ECO:0000313" key="1">
    <source>
        <dbReference type="EMBL" id="KAI9904719.1"/>
    </source>
</evidence>
<sequence length="936" mass="103373">MKSMQGLLHETSLQAAQERQTTFATTSTVGQKRNFSSSNAASNSASGAAPYNVPSTTAATAATATTVDGIGVQFQRASSLPAVPAQLSASRIINLEETQGISEYSQRRTIAATPTSSYDPELTLAHPTYGLSPHLVRNFSSLGIKQIYPWQKSCLKGPGLLTGEANLVYCAPTGGGKSLVADLLMLKKIMAEKGTKALLVLPYVALVQEKVRWLRNVVDGLRYPPNAPSTQDAASIWRRRADEDSIRVVGFIGGGKVRATWADFDIGVCTMEKANALINTAIDDCSVTALKSVVLDEIHMIDDEHRGYLLEVMTTKLLSLGQPIQVIAMSATLPNMDLMARWLNAHMYETKYRPVPIHEHLVYDGKIYPATSTSNLIKTAAQLNTQKPNQTQAGLNPMRRIELSEHKEFRDPLLNTVVTLAYETASAGYGVLVFASSRGICEANARWISRVMPRLHEVSPELQSKRTDLLNDLRNLSAGLDPTLEETVLLGVAFHQRDLISAAYDAGTLLVCVATASLAAGINLPVRRVILHGARMGRDFVGPSLLRQMRGRAGRQGKAPVGETYLCCREDDLEQVVQLMNTDLPEISSCMSTENRRIQRALLEVISIRLATSYESICEHFSKSLMFHTHGMDYVEKCIDESLSEIESMGFLTRDSLGNFEATNLGRAVVASAIDPDDGIFIHKELSRALRGFVLDSDLHMLYTFTPVHEFGVGIDWRIFANQVEHLDESGLRVLTFLGIKPTAVMRLAQGAVLKERTQEEKDLARVYRRFYMALQLRDLCNEYPIHVVARRYEVPRGIVQNLSQTCQGFAAGMVKFCEQMGWGVFAAALNHFSDRLMAGARTDLLELSKVTFIKSRTARVFWENGFRTVGAIANADPSELVPVLMQAQPNKIRLKGKEDGVKYEEKLIAKADIISASANKLWRIQLQAEMMESEL</sequence>
<dbReference type="EMBL" id="CM047940">
    <property type="protein sequence ID" value="KAI9904719.1"/>
    <property type="molecule type" value="Genomic_DNA"/>
</dbReference>
<comment type="caution">
    <text evidence="1">The sequence shown here is derived from an EMBL/GenBank/DDBJ whole genome shotgun (WGS) entry which is preliminary data.</text>
</comment>
<evidence type="ECO:0000313" key="2">
    <source>
        <dbReference type="Proteomes" id="UP001163324"/>
    </source>
</evidence>
<protein>
    <submittedName>
        <fullName evidence="1">Uncharacterized protein</fullName>
    </submittedName>
</protein>
<accession>A0ACC0VE78</accession>
<keyword evidence="2" id="KW-1185">Reference proteome</keyword>
<proteinExistence type="predicted"/>
<organism evidence="1 2">
    <name type="scientific">Trichothecium roseum</name>
    <dbReference type="NCBI Taxonomy" id="47278"/>
    <lineage>
        <taxon>Eukaryota</taxon>
        <taxon>Fungi</taxon>
        <taxon>Dikarya</taxon>
        <taxon>Ascomycota</taxon>
        <taxon>Pezizomycotina</taxon>
        <taxon>Sordariomycetes</taxon>
        <taxon>Hypocreomycetidae</taxon>
        <taxon>Hypocreales</taxon>
        <taxon>Hypocreales incertae sedis</taxon>
        <taxon>Trichothecium</taxon>
    </lineage>
</organism>
<gene>
    <name evidence="1" type="ORF">N3K66_001248</name>
</gene>
<dbReference type="Proteomes" id="UP001163324">
    <property type="component" value="Chromosome 1"/>
</dbReference>
<name>A0ACC0VE78_9HYPO</name>
<reference evidence="1" key="1">
    <citation type="submission" date="2022-10" db="EMBL/GenBank/DDBJ databases">
        <title>Complete Genome of Trichothecium roseum strain YXFP-22015, a Plant Pathogen Isolated from Citrus.</title>
        <authorList>
            <person name="Wang Y."/>
            <person name="Zhu L."/>
        </authorList>
    </citation>
    <scope>NUCLEOTIDE SEQUENCE</scope>
    <source>
        <strain evidence="1">YXFP-22015</strain>
    </source>
</reference>